<dbReference type="PANTHER" id="PTHR35366">
    <property type="entry name" value="PROTEIN CBG18620"/>
    <property type="match status" value="1"/>
</dbReference>
<dbReference type="EMBL" id="DS268409">
    <property type="protein sequence ID" value="EFO95369.1"/>
    <property type="molecule type" value="Genomic_DNA"/>
</dbReference>
<evidence type="ECO:0000259" key="2">
    <source>
        <dbReference type="Pfam" id="PF00646"/>
    </source>
</evidence>
<dbReference type="OrthoDB" id="5824619at2759"/>
<sequence length="445" mass="52506">MMEWSDLPDESKREVIKRLDFMSRHAMRNVSRSDMEVENTTELYAPRVRLAIKDDKCLVVVYTGIDKFLRMEISKGENGCVIHKMENSYDLKKAIIKVSTESVPTVLACSILRNLFNYESTLIGTFELEFDTCNFLNQINQLERILSVIGSKAKTGSNQFNVKRFHANWMTSLQIIDACHLSLFNCMVLEEVEREGIVWETESLTPRMTMETSKRYGEQIIRLNDIYMAERRADCRFKMVEKAMATESGYTTCRWSKIQDVFLWDHQKINSERLNKDVEMKRVVVPQIDIVTRWNKSKCGVWVHIMKIYNEKKYVNFFKNETCGLRYLCEKCSDPFDYWFYQNLPRRIHHEPEWSDVGILSQDANKDTKDIEMIENAMKLKKKFQDEEKKSKRKQKKQKKSKTLTKKDDELNSWGFEIQKKIEMDQLLKSIAQMSVHENSGEIIV</sequence>
<dbReference type="OMA" id="HAMKIEN"/>
<dbReference type="AlphaFoldDB" id="E3LJ11"/>
<dbReference type="InParanoid" id="E3LJ11"/>
<dbReference type="InterPro" id="IPR001810">
    <property type="entry name" value="F-box_dom"/>
</dbReference>
<reference evidence="3" key="1">
    <citation type="submission" date="2007-07" db="EMBL/GenBank/DDBJ databases">
        <title>PCAP assembly of the Caenorhabditis remanei genome.</title>
        <authorList>
            <consortium name="The Caenorhabditis remanei Sequencing Consortium"/>
            <person name="Wilson R.K."/>
        </authorList>
    </citation>
    <scope>NUCLEOTIDE SEQUENCE [LARGE SCALE GENOMIC DNA]</scope>
    <source>
        <strain evidence="3">PB4641</strain>
    </source>
</reference>
<dbReference type="Pfam" id="PF00646">
    <property type="entry name" value="F-box"/>
    <property type="match status" value="1"/>
</dbReference>
<evidence type="ECO:0000313" key="3">
    <source>
        <dbReference type="EMBL" id="EFO95369.1"/>
    </source>
</evidence>
<evidence type="ECO:0000256" key="1">
    <source>
        <dbReference type="SAM" id="MobiDB-lite"/>
    </source>
</evidence>
<dbReference type="Proteomes" id="UP000008281">
    <property type="component" value="Unassembled WGS sequence"/>
</dbReference>
<gene>
    <name evidence="3" type="ORF">CRE_09084</name>
</gene>
<keyword evidence="4" id="KW-1185">Reference proteome</keyword>
<proteinExistence type="predicted"/>
<dbReference type="PANTHER" id="PTHR35366:SF3">
    <property type="entry name" value="CW-TYPE DOMAIN-CONTAINING PROTEIN"/>
    <property type="match status" value="1"/>
</dbReference>
<evidence type="ECO:0000313" key="4">
    <source>
        <dbReference type="Proteomes" id="UP000008281"/>
    </source>
</evidence>
<protein>
    <recommendedName>
        <fullName evidence="2">F-box domain-containing protein</fullName>
    </recommendedName>
</protein>
<dbReference type="STRING" id="31234.E3LJ11"/>
<feature type="domain" description="F-box" evidence="2">
    <location>
        <begin position="4"/>
        <end position="33"/>
    </location>
</feature>
<feature type="compositionally biased region" description="Basic residues" evidence="1">
    <location>
        <begin position="391"/>
        <end position="404"/>
    </location>
</feature>
<accession>E3LJ11</accession>
<name>E3LJ11_CAERE</name>
<organism evidence="4">
    <name type="scientific">Caenorhabditis remanei</name>
    <name type="common">Caenorhabditis vulgaris</name>
    <dbReference type="NCBI Taxonomy" id="31234"/>
    <lineage>
        <taxon>Eukaryota</taxon>
        <taxon>Metazoa</taxon>
        <taxon>Ecdysozoa</taxon>
        <taxon>Nematoda</taxon>
        <taxon>Chromadorea</taxon>
        <taxon>Rhabditida</taxon>
        <taxon>Rhabditina</taxon>
        <taxon>Rhabditomorpha</taxon>
        <taxon>Rhabditoidea</taxon>
        <taxon>Rhabditidae</taxon>
        <taxon>Peloderinae</taxon>
        <taxon>Caenorhabditis</taxon>
    </lineage>
</organism>
<feature type="region of interest" description="Disordered" evidence="1">
    <location>
        <begin position="384"/>
        <end position="406"/>
    </location>
</feature>
<dbReference type="eggNOG" id="ENOG502T3H9">
    <property type="taxonomic scope" value="Eukaryota"/>
</dbReference>
<dbReference type="HOGENOM" id="CLU_035641_1_1_1"/>